<evidence type="ECO:0000256" key="1">
    <source>
        <dbReference type="PIRNR" id="PIRNR006221"/>
    </source>
</evidence>
<dbReference type="EMBL" id="CP061539">
    <property type="protein sequence ID" value="QNV37895.1"/>
    <property type="molecule type" value="Genomic_DNA"/>
</dbReference>
<dbReference type="PANTHER" id="PTHR12149:SF8">
    <property type="entry name" value="PROTEIN-RIBULOSAMINE 3-KINASE"/>
    <property type="match status" value="1"/>
</dbReference>
<accession>A0A7H2BDZ9</accession>
<proteinExistence type="inferred from homology"/>
<dbReference type="GeneID" id="96622771"/>
<dbReference type="Pfam" id="PF03881">
    <property type="entry name" value="Fructosamin_kin"/>
    <property type="match status" value="1"/>
</dbReference>
<keyword evidence="1 2" id="KW-0418">Kinase</keyword>
<dbReference type="GO" id="GO:0016301">
    <property type="term" value="F:kinase activity"/>
    <property type="evidence" value="ECO:0007669"/>
    <property type="project" value="UniProtKB-UniRule"/>
</dbReference>
<evidence type="ECO:0000313" key="3">
    <source>
        <dbReference type="Proteomes" id="UP000516404"/>
    </source>
</evidence>
<dbReference type="PANTHER" id="PTHR12149">
    <property type="entry name" value="FRUCTOSAMINE 3 KINASE-RELATED PROTEIN"/>
    <property type="match status" value="1"/>
</dbReference>
<keyword evidence="3" id="KW-1185">Reference proteome</keyword>
<dbReference type="AlphaFoldDB" id="A0A7H2BDZ9"/>
<keyword evidence="1" id="KW-0808">Transferase</keyword>
<name>A0A7H2BDZ9_9MICC</name>
<dbReference type="KEGG" id="rter:IDM49_00870"/>
<dbReference type="RefSeq" id="WP_190724694.1">
    <property type="nucleotide sequence ID" value="NZ_CP061539.1"/>
</dbReference>
<dbReference type="PIRSF" id="PIRSF006221">
    <property type="entry name" value="Ketosamine-3-kinase"/>
    <property type="match status" value="1"/>
</dbReference>
<dbReference type="Proteomes" id="UP000516404">
    <property type="component" value="Chromosome"/>
</dbReference>
<dbReference type="InterPro" id="IPR011009">
    <property type="entry name" value="Kinase-like_dom_sf"/>
</dbReference>
<evidence type="ECO:0000313" key="2">
    <source>
        <dbReference type="EMBL" id="QNV37895.1"/>
    </source>
</evidence>
<protein>
    <submittedName>
        <fullName evidence="2">Fructosamine kinase family protein</fullName>
    </submittedName>
</protein>
<dbReference type="Gene3D" id="1.20.1270.240">
    <property type="match status" value="1"/>
</dbReference>
<comment type="similarity">
    <text evidence="1">Belongs to the fructosamine kinase family.</text>
</comment>
<dbReference type="Gene3D" id="1.10.510.10">
    <property type="entry name" value="Transferase(Phosphotransferase) domain 1"/>
    <property type="match status" value="1"/>
</dbReference>
<dbReference type="InterPro" id="IPR016477">
    <property type="entry name" value="Fructo-/Ketosamine-3-kinase"/>
</dbReference>
<gene>
    <name evidence="2" type="ORF">IDM49_00870</name>
</gene>
<sequence length="255" mass="27225">METFIKHGSERAVAWEAAGLTWLAEATADGGARVAQVVSAQGDTLEIERIQEATPSKRVAGDFGAQLARTHASGADAFGVGPTGWAGAGLQGPAGNQLKLPLGTYENWGSMWADARIAPLVQKVKDFGKTEQAAFDRLSQRLRDGDFDGSYGSNSQPARIHGDLWAGNLLWTSSDAVLIDPTPYGGHPEDDLAALALFGTPYLREIIAGYEQVTPLDAGWQERVELHQLHLLLLHAVLFGGGYTAQALSAVKKYS</sequence>
<reference evidence="2 3" key="1">
    <citation type="submission" date="2020-09" db="EMBL/GenBank/DDBJ databases">
        <title>Investigation of environmental microbes.</title>
        <authorList>
            <person name="Ou Y."/>
            <person name="Kang Q."/>
        </authorList>
    </citation>
    <scope>NUCLEOTIDE SEQUENCE [LARGE SCALE GENOMIC DNA]</scope>
    <source>
        <strain evidence="2 3">KJZ-14</strain>
    </source>
</reference>
<organism evidence="2 3">
    <name type="scientific">Rothia terrae</name>
    <dbReference type="NCBI Taxonomy" id="396015"/>
    <lineage>
        <taxon>Bacteria</taxon>
        <taxon>Bacillati</taxon>
        <taxon>Actinomycetota</taxon>
        <taxon>Actinomycetes</taxon>
        <taxon>Micrococcales</taxon>
        <taxon>Micrococcaceae</taxon>
        <taxon>Rothia</taxon>
    </lineage>
</organism>
<dbReference type="SUPFAM" id="SSF56112">
    <property type="entry name" value="Protein kinase-like (PK-like)"/>
    <property type="match status" value="1"/>
</dbReference>